<organism evidence="3 4">
    <name type="scientific">Terribacillus aidingensis</name>
    <dbReference type="NCBI Taxonomy" id="586416"/>
    <lineage>
        <taxon>Bacteria</taxon>
        <taxon>Bacillati</taxon>
        <taxon>Bacillota</taxon>
        <taxon>Bacilli</taxon>
        <taxon>Bacillales</taxon>
        <taxon>Bacillaceae</taxon>
        <taxon>Terribacillus</taxon>
    </lineage>
</organism>
<dbReference type="SMART" id="SM00857">
    <property type="entry name" value="Resolvase"/>
    <property type="match status" value="1"/>
</dbReference>
<name>A0A285NYP2_9BACI</name>
<evidence type="ECO:0000259" key="2">
    <source>
        <dbReference type="PROSITE" id="PS51737"/>
    </source>
</evidence>
<dbReference type="Gene3D" id="3.40.50.1390">
    <property type="entry name" value="Resolvase, N-terminal catalytic domain"/>
    <property type="match status" value="1"/>
</dbReference>
<dbReference type="CDD" id="cd00338">
    <property type="entry name" value="Ser_Recombinase"/>
    <property type="match status" value="1"/>
</dbReference>
<dbReference type="OrthoDB" id="65783at2"/>
<dbReference type="InterPro" id="IPR006119">
    <property type="entry name" value="Resolv_N"/>
</dbReference>
<dbReference type="SUPFAM" id="SSF53041">
    <property type="entry name" value="Resolvase-like"/>
    <property type="match status" value="1"/>
</dbReference>
<evidence type="ECO:0000313" key="4">
    <source>
        <dbReference type="Proteomes" id="UP000219356"/>
    </source>
</evidence>
<dbReference type="InterPro" id="IPR050639">
    <property type="entry name" value="SSR_resolvase"/>
</dbReference>
<dbReference type="GO" id="GO:0000150">
    <property type="term" value="F:DNA strand exchange activity"/>
    <property type="evidence" value="ECO:0007669"/>
    <property type="project" value="InterPro"/>
</dbReference>
<dbReference type="InterPro" id="IPR038109">
    <property type="entry name" value="DNA_bind_recomb_sf"/>
</dbReference>
<dbReference type="Pfam" id="PF07508">
    <property type="entry name" value="Recombinase"/>
    <property type="match status" value="1"/>
</dbReference>
<proteinExistence type="predicted"/>
<evidence type="ECO:0000259" key="1">
    <source>
        <dbReference type="PROSITE" id="PS51736"/>
    </source>
</evidence>
<gene>
    <name evidence="3" type="ORF">SAMN05421503_2491</name>
</gene>
<dbReference type="Pfam" id="PF00239">
    <property type="entry name" value="Resolvase"/>
    <property type="match status" value="1"/>
</dbReference>
<accession>A0A285NYP2</accession>
<dbReference type="PROSITE" id="PS51736">
    <property type="entry name" value="RECOMBINASES_3"/>
    <property type="match status" value="1"/>
</dbReference>
<dbReference type="AlphaFoldDB" id="A0A285NYP2"/>
<feature type="domain" description="Recombinase" evidence="2">
    <location>
        <begin position="174"/>
        <end position="307"/>
    </location>
</feature>
<dbReference type="PANTHER" id="PTHR30461:SF23">
    <property type="entry name" value="DNA RECOMBINASE-RELATED"/>
    <property type="match status" value="1"/>
</dbReference>
<reference evidence="4" key="1">
    <citation type="submission" date="2017-09" db="EMBL/GenBank/DDBJ databases">
        <authorList>
            <person name="Varghese N."/>
            <person name="Submissions S."/>
        </authorList>
    </citation>
    <scope>NUCLEOTIDE SEQUENCE [LARGE SCALE GENOMIC DNA]</scope>
    <source>
        <strain evidence="4">CGMCC 1.8913</strain>
    </source>
</reference>
<dbReference type="RefSeq" id="WP_097042570.1">
    <property type="nucleotide sequence ID" value="NZ_OBEK01000003.1"/>
</dbReference>
<protein>
    <submittedName>
        <fullName evidence="3">Site-specific DNA recombinase</fullName>
    </submittedName>
</protein>
<dbReference type="Proteomes" id="UP000219356">
    <property type="component" value="Unassembled WGS sequence"/>
</dbReference>
<dbReference type="PROSITE" id="PS51737">
    <property type="entry name" value="RECOMBINASE_DNA_BIND"/>
    <property type="match status" value="1"/>
</dbReference>
<dbReference type="InterPro" id="IPR011109">
    <property type="entry name" value="DNA_bind_recombinase_dom"/>
</dbReference>
<dbReference type="PANTHER" id="PTHR30461">
    <property type="entry name" value="DNA-INVERTASE FROM LAMBDOID PROPHAGE"/>
    <property type="match status" value="1"/>
</dbReference>
<sequence>MASLKNLIKEYEIKNVVNYLRKSRQDEDRERKTGEDTLHEQKKLMDRVLADYGIPYEQRPEIGSGDKIATRPVFQQVIEDIKMEKYDAIAVKEISRMGRGSYTDMGIIYDLIQDKRLFIITPWKVYDPTNNTDLRQIRFELFMSREEFETTRERLTGGRYNAALEGKWVAGRSPFGYDYDSNTKHLVINEKQAEVIRSVYDFYLNGIIQDNGKRKLVQFKALSTYLNRLGIKSPAGKDWSYIAVQRILLNDLYTGTLRFNTKMTTADGQRVPRPENEHVVVKDAHEAIIDQDMWDKVQDRMNKRESVPHNKLDFNVSELASLCRCVKCGKKMIRQYSTQHYQKADGSKSIYHKEFLWCTINGCTFVKYRNVEEDLLETLRILGELDNKSFKAQMDMLAVKKESKGTISQADIQKSIDMRKGELERRMKFIFEKYEAGIYTDEMFLERKAEIEKEKDGLKNLHVEVPGVETTEDIDIEAAKQNIKSILETYKVTDHKSDKNAILRSIFDHVDIEILEKGRGRRPAKLKLTPYLKLSFLAQKTV</sequence>
<keyword evidence="4" id="KW-1185">Reference proteome</keyword>
<dbReference type="InterPro" id="IPR036162">
    <property type="entry name" value="Resolvase-like_N_sf"/>
</dbReference>
<evidence type="ECO:0000313" key="3">
    <source>
        <dbReference type="EMBL" id="SNZ14569.1"/>
    </source>
</evidence>
<dbReference type="Gene3D" id="3.90.1750.20">
    <property type="entry name" value="Putative Large Serine Recombinase, Chain B, Domain 2"/>
    <property type="match status" value="1"/>
</dbReference>
<dbReference type="EMBL" id="OBEK01000003">
    <property type="protein sequence ID" value="SNZ14569.1"/>
    <property type="molecule type" value="Genomic_DNA"/>
</dbReference>
<dbReference type="GO" id="GO:0003677">
    <property type="term" value="F:DNA binding"/>
    <property type="evidence" value="ECO:0007669"/>
    <property type="project" value="InterPro"/>
</dbReference>
<feature type="domain" description="Resolvase/invertase-type recombinase catalytic" evidence="1">
    <location>
        <begin position="15"/>
        <end position="166"/>
    </location>
</feature>